<dbReference type="EMBL" id="JAQNDL010000003">
    <property type="protein sequence ID" value="MDC0721855.1"/>
    <property type="molecule type" value="Genomic_DNA"/>
</dbReference>
<feature type="compositionally biased region" description="Basic and acidic residues" evidence="1">
    <location>
        <begin position="248"/>
        <end position="265"/>
    </location>
</feature>
<dbReference type="Gene3D" id="1.10.287.110">
    <property type="entry name" value="DnaJ domain"/>
    <property type="match status" value="1"/>
</dbReference>
<comment type="caution">
    <text evidence="3">The sequence shown here is derived from an EMBL/GenBank/DDBJ whole genome shotgun (WGS) entry which is preliminary data.</text>
</comment>
<feature type="compositionally biased region" description="Basic and acidic residues" evidence="1">
    <location>
        <begin position="181"/>
        <end position="196"/>
    </location>
</feature>
<protein>
    <recommendedName>
        <fullName evidence="2">J domain-containing protein</fullName>
    </recommendedName>
</protein>
<feature type="compositionally biased region" description="Basic and acidic residues" evidence="1">
    <location>
        <begin position="535"/>
        <end position="551"/>
    </location>
</feature>
<dbReference type="InterPro" id="IPR011006">
    <property type="entry name" value="CheY-like_superfamily"/>
</dbReference>
<feature type="compositionally biased region" description="Basic and acidic residues" evidence="1">
    <location>
        <begin position="645"/>
        <end position="681"/>
    </location>
</feature>
<feature type="region of interest" description="Disordered" evidence="1">
    <location>
        <begin position="177"/>
        <end position="733"/>
    </location>
</feature>
<evidence type="ECO:0000313" key="4">
    <source>
        <dbReference type="Proteomes" id="UP001221686"/>
    </source>
</evidence>
<dbReference type="SUPFAM" id="SSF46565">
    <property type="entry name" value="Chaperone J-domain"/>
    <property type="match status" value="1"/>
</dbReference>
<reference evidence="3 4" key="1">
    <citation type="submission" date="2022-11" db="EMBL/GenBank/DDBJ databases">
        <title>Minimal conservation of predation-associated metabolite biosynthetic gene clusters underscores biosynthetic potential of Myxococcota including descriptions for ten novel species: Archangium lansinium sp. nov., Myxococcus landrumus sp. nov., Nannocystis bai.</title>
        <authorList>
            <person name="Ahearne A."/>
            <person name="Stevens C."/>
            <person name="Dowd S."/>
        </authorList>
    </citation>
    <scope>NUCLEOTIDE SEQUENCE [LARGE SCALE GENOMIC DNA]</scope>
    <source>
        <strain evidence="3 4">BB15-2</strain>
    </source>
</reference>
<sequence length="1057" mass="113319">MTGDRAHRGELVPRVQDLGYTVVPVRERELVPRAAQNPGPAAVIVCLGTTDASGLVQALRQRPETMGIPVLLYGRLQGETPDLAAVLELGADRFLEAPVDEAELKAALVELAGPPAGTVRTEVREASPAPRPVRADPVLSRLHHTLEVLAARLETREESVDGHRDGIDLEAMGLDAVPDVDPEHDSGELELLREPTQRLPSTGESRIGRRGTRSELTFSRDGEISPEPGPQGPAEAHSDHTASVATAAREDVRKDRASRGDEGRTGPRAGAGNELSRGTWPKRQVAAGDEPRARSRSGPGQKDELAEETGRIVGLRGAKDLAEEAGPNRGAPRVRADGLAEGTVPVRGEPTVEPRRERTVELKRERPTARTFELAGKDPKEDRSQRPGVGVGAEPGPIEGEGTTELPRARPRHEGASSLREGSGGEVASERRRGRFVVEVDAEPQKAPPRPKLAPGLDRGRFAVEDAGPSGATRASQAAELEGRRGRFAVMDVRLSRGTGPGRSQRFETGDVSSEANAGEAAELAADGEGGESGRSGDEAREGRFRVEPRARITGGGRVAERGGREPGASRGDRDEARGAGRFGDEESREERDPSRRSVVTRADRDEPSADAGEDPRGAEEATIVLPSRHWARRPSPRGEVGSEMSRETWPQRHARRDIPDESERDRAPVHEVRGSDERARAARRGVTGLSLGSGGQERARSPIAEVVRQARPAAAEDAETESPLAGAESRGETEAPALLAELRRERFTGCLRVVASGAPARRLWWSEGQVIGGASDASSESVLGRLAARGLLSPAHVELAARWGTGDPRRDVERLAQSALIKPQEMREALREPVRRIVERIAESGSVAWGLDPGETPAVAVELGVPLAAMIAGGVQRGATLSQLRVAVNDDRRPRLAFAGPEALAAELRWPAVVAVTERFDGQTRVAELVAAAVADEATIRGIVHVLELLGHLAPEIDDPAASLTALDRQRVRERLRLARESDYFALLGLPREASRAEVLRAHADLTTTFCESLEPDSRVELAEEIEELMAALDEARDVLSDDALHSAYLAQIGAT</sequence>
<evidence type="ECO:0000259" key="2">
    <source>
        <dbReference type="PROSITE" id="PS50076"/>
    </source>
</evidence>
<evidence type="ECO:0000313" key="3">
    <source>
        <dbReference type="EMBL" id="MDC0721855.1"/>
    </source>
</evidence>
<accession>A0ABT5E7K9</accession>
<dbReference type="PROSITE" id="PS50076">
    <property type="entry name" value="DNAJ_2"/>
    <property type="match status" value="1"/>
</dbReference>
<feature type="compositionally biased region" description="Low complexity" evidence="1">
    <location>
        <begin position="513"/>
        <end position="527"/>
    </location>
</feature>
<feature type="compositionally biased region" description="Low complexity" evidence="1">
    <location>
        <begin position="392"/>
        <end position="406"/>
    </location>
</feature>
<feature type="compositionally biased region" description="Basic and acidic residues" evidence="1">
    <location>
        <begin position="350"/>
        <end position="368"/>
    </location>
</feature>
<feature type="compositionally biased region" description="Basic and acidic residues" evidence="1">
    <location>
        <begin position="571"/>
        <end position="620"/>
    </location>
</feature>
<dbReference type="InterPro" id="IPR001623">
    <property type="entry name" value="DnaJ_domain"/>
</dbReference>
<dbReference type="CDD" id="cd06257">
    <property type="entry name" value="DnaJ"/>
    <property type="match status" value="1"/>
</dbReference>
<organism evidence="3 4">
    <name type="scientific">Nannocystis bainbridge</name>
    <dbReference type="NCBI Taxonomy" id="2995303"/>
    <lineage>
        <taxon>Bacteria</taxon>
        <taxon>Pseudomonadati</taxon>
        <taxon>Myxococcota</taxon>
        <taxon>Polyangia</taxon>
        <taxon>Nannocystales</taxon>
        <taxon>Nannocystaceae</taxon>
        <taxon>Nannocystis</taxon>
    </lineage>
</organism>
<dbReference type="RefSeq" id="WP_272090362.1">
    <property type="nucleotide sequence ID" value="NZ_JAQNDL010000003.1"/>
</dbReference>
<evidence type="ECO:0000256" key="1">
    <source>
        <dbReference type="SAM" id="MobiDB-lite"/>
    </source>
</evidence>
<name>A0ABT5E7K9_9BACT</name>
<dbReference type="SUPFAM" id="SSF52172">
    <property type="entry name" value="CheY-like"/>
    <property type="match status" value="1"/>
</dbReference>
<feature type="compositionally biased region" description="Basic and acidic residues" evidence="1">
    <location>
        <begin position="375"/>
        <end position="385"/>
    </location>
</feature>
<dbReference type="InterPro" id="IPR036869">
    <property type="entry name" value="J_dom_sf"/>
</dbReference>
<dbReference type="Proteomes" id="UP001221686">
    <property type="component" value="Unassembled WGS sequence"/>
</dbReference>
<feature type="domain" description="J" evidence="2">
    <location>
        <begin position="984"/>
        <end position="1055"/>
    </location>
</feature>
<proteinExistence type="predicted"/>
<gene>
    <name evidence="3" type="ORF">POL25_33405</name>
</gene>
<feature type="compositionally biased region" description="Basic and acidic residues" evidence="1">
    <location>
        <begin position="301"/>
        <end position="310"/>
    </location>
</feature>
<keyword evidence="4" id="KW-1185">Reference proteome</keyword>